<evidence type="ECO:0008006" key="3">
    <source>
        <dbReference type="Google" id="ProtNLM"/>
    </source>
</evidence>
<sequence length="130" mass="15041">MFHYMNGTKNKALVYKQQSIKEELARWADVDYENDKEDRKSITGYVILALINPIYWLSKRQFVVAQSTTEAEYVAMNICSKQPRWLTFVFNDLGHAPPQPILFNDNSGAVTISKQASLNANTKYIEVRYQ</sequence>
<dbReference type="EMBL" id="AVOT02004773">
    <property type="protein sequence ID" value="MBW0477343.1"/>
    <property type="molecule type" value="Genomic_DNA"/>
</dbReference>
<gene>
    <name evidence="1" type="ORF">O181_017058</name>
</gene>
<dbReference type="PANTHER" id="PTHR11439:SF483">
    <property type="entry name" value="PEPTIDE SYNTHASE GLIP-LIKE, PUTATIVE (AFU_ORTHOLOGUE AFUA_3G12920)-RELATED"/>
    <property type="match status" value="1"/>
</dbReference>
<accession>A0A9Q3C6E5</accession>
<evidence type="ECO:0000313" key="1">
    <source>
        <dbReference type="EMBL" id="MBW0477343.1"/>
    </source>
</evidence>
<comment type="caution">
    <text evidence="1">The sequence shown here is derived from an EMBL/GenBank/DDBJ whole genome shotgun (WGS) entry which is preliminary data.</text>
</comment>
<dbReference type="OrthoDB" id="413361at2759"/>
<organism evidence="1 2">
    <name type="scientific">Austropuccinia psidii MF-1</name>
    <dbReference type="NCBI Taxonomy" id="1389203"/>
    <lineage>
        <taxon>Eukaryota</taxon>
        <taxon>Fungi</taxon>
        <taxon>Dikarya</taxon>
        <taxon>Basidiomycota</taxon>
        <taxon>Pucciniomycotina</taxon>
        <taxon>Pucciniomycetes</taxon>
        <taxon>Pucciniales</taxon>
        <taxon>Sphaerophragmiaceae</taxon>
        <taxon>Austropuccinia</taxon>
    </lineage>
</organism>
<dbReference type="PANTHER" id="PTHR11439">
    <property type="entry name" value="GAG-POL-RELATED RETROTRANSPOSON"/>
    <property type="match status" value="1"/>
</dbReference>
<evidence type="ECO:0000313" key="2">
    <source>
        <dbReference type="Proteomes" id="UP000765509"/>
    </source>
</evidence>
<protein>
    <recommendedName>
        <fullName evidence="3">Integrase catalytic domain-containing protein</fullName>
    </recommendedName>
</protein>
<dbReference type="Proteomes" id="UP000765509">
    <property type="component" value="Unassembled WGS sequence"/>
</dbReference>
<reference evidence="1" key="1">
    <citation type="submission" date="2021-03" db="EMBL/GenBank/DDBJ databases">
        <title>Draft genome sequence of rust myrtle Austropuccinia psidii MF-1, a brazilian biotype.</title>
        <authorList>
            <person name="Quecine M.C."/>
            <person name="Pachon D.M.R."/>
            <person name="Bonatelli M.L."/>
            <person name="Correr F.H."/>
            <person name="Franceschini L.M."/>
            <person name="Leite T.F."/>
            <person name="Margarido G.R.A."/>
            <person name="Almeida C.A."/>
            <person name="Ferrarezi J.A."/>
            <person name="Labate C.A."/>
        </authorList>
    </citation>
    <scope>NUCLEOTIDE SEQUENCE</scope>
    <source>
        <strain evidence="1">MF-1</strain>
    </source>
</reference>
<keyword evidence="2" id="KW-1185">Reference proteome</keyword>
<dbReference type="CDD" id="cd09272">
    <property type="entry name" value="RNase_HI_RT_Ty1"/>
    <property type="match status" value="1"/>
</dbReference>
<name>A0A9Q3C6E5_9BASI</name>
<proteinExistence type="predicted"/>
<dbReference type="AlphaFoldDB" id="A0A9Q3C6E5"/>